<gene>
    <name evidence="2" type="ORF">JKK62_14115</name>
</gene>
<keyword evidence="2" id="KW-0378">Hydrolase</keyword>
<organism evidence="2 3">
    <name type="scientific">Ruminococcus difficilis</name>
    <dbReference type="NCBI Taxonomy" id="2763069"/>
    <lineage>
        <taxon>Bacteria</taxon>
        <taxon>Bacillati</taxon>
        <taxon>Bacillota</taxon>
        <taxon>Clostridia</taxon>
        <taxon>Eubacteriales</taxon>
        <taxon>Oscillospiraceae</taxon>
        <taxon>Ruminococcus</taxon>
    </lineage>
</organism>
<dbReference type="InterPro" id="IPR000073">
    <property type="entry name" value="AB_hydrolase_1"/>
</dbReference>
<evidence type="ECO:0000313" key="3">
    <source>
        <dbReference type="Proteomes" id="UP000633365"/>
    </source>
</evidence>
<dbReference type="Gene3D" id="3.40.50.1820">
    <property type="entry name" value="alpha/beta hydrolase"/>
    <property type="match status" value="1"/>
</dbReference>
<dbReference type="GO" id="GO:0016787">
    <property type="term" value="F:hydrolase activity"/>
    <property type="evidence" value="ECO:0007669"/>
    <property type="project" value="UniProtKB-KW"/>
</dbReference>
<evidence type="ECO:0000313" key="2">
    <source>
        <dbReference type="EMBL" id="MBK6089762.1"/>
    </source>
</evidence>
<dbReference type="EMBL" id="JAEQMG010000149">
    <property type="protein sequence ID" value="MBK6089762.1"/>
    <property type="molecule type" value="Genomic_DNA"/>
</dbReference>
<dbReference type="Proteomes" id="UP000633365">
    <property type="component" value="Unassembled WGS sequence"/>
</dbReference>
<proteinExistence type="predicted"/>
<accession>A0A935C4U5</accession>
<dbReference type="InterPro" id="IPR029058">
    <property type="entry name" value="AB_hydrolase_fold"/>
</dbReference>
<keyword evidence="3" id="KW-1185">Reference proteome</keyword>
<evidence type="ECO:0000259" key="1">
    <source>
        <dbReference type="Pfam" id="PF00561"/>
    </source>
</evidence>
<reference evidence="2" key="1">
    <citation type="submission" date="2021-01" db="EMBL/GenBank/DDBJ databases">
        <title>Genome public.</title>
        <authorList>
            <person name="Liu C."/>
            <person name="Sun Q."/>
        </authorList>
    </citation>
    <scope>NUCLEOTIDE SEQUENCE</scope>
    <source>
        <strain evidence="2">M6</strain>
    </source>
</reference>
<name>A0A935C4U5_9FIRM</name>
<sequence length="307" mass="34589">MILAIILAVVLIGLLIVLFAAYYKTFYYPIKNISETKGPITKSKHPYRDEARVKVKELAALPCEFITTRSYDGLKLSARYYQGDESKPLFLCFHGYHGSALRDYSGVGLSLIRQGYPVIMVDERAHWRSQGHTITFGMRERFDVLSWIDYACKRFGTDRPIYLHGISMGGGTVLMASGQELPDNVKGIISDCPFNDAEKIIRHVCQLVGLNVDLCWPVIKLSGLIYGRFNVSKTTAAKEVKKATVPIMIIHGDGDDFVPAPMSEEIQKANPEMIERYLIADAGHGLAYYYDPQRYEALVDEFVRKTS</sequence>
<dbReference type="PANTHER" id="PTHR43358:SF4">
    <property type="entry name" value="ALPHA_BETA HYDROLASE FOLD-1 DOMAIN-CONTAINING PROTEIN"/>
    <property type="match status" value="1"/>
</dbReference>
<comment type="caution">
    <text evidence="2">The sequence shown here is derived from an EMBL/GenBank/DDBJ whole genome shotgun (WGS) entry which is preliminary data.</text>
</comment>
<dbReference type="AlphaFoldDB" id="A0A935C4U5"/>
<dbReference type="InterPro" id="IPR052920">
    <property type="entry name" value="DNA-binding_regulatory"/>
</dbReference>
<dbReference type="PANTHER" id="PTHR43358">
    <property type="entry name" value="ALPHA/BETA-HYDROLASE"/>
    <property type="match status" value="1"/>
</dbReference>
<dbReference type="SUPFAM" id="SSF53474">
    <property type="entry name" value="alpha/beta-Hydrolases"/>
    <property type="match status" value="1"/>
</dbReference>
<dbReference type="RefSeq" id="WP_201428469.1">
    <property type="nucleotide sequence ID" value="NZ_JAEQMG010000149.1"/>
</dbReference>
<feature type="domain" description="AB hydrolase-1" evidence="1">
    <location>
        <begin position="88"/>
        <end position="199"/>
    </location>
</feature>
<protein>
    <submittedName>
        <fullName evidence="2">Alpha/beta hydrolase</fullName>
    </submittedName>
</protein>
<dbReference type="Pfam" id="PF00561">
    <property type="entry name" value="Abhydrolase_1"/>
    <property type="match status" value="1"/>
</dbReference>